<gene>
    <name evidence="1" type="ORF">LCGC14_1424480</name>
</gene>
<dbReference type="EMBL" id="LAZR01009535">
    <property type="protein sequence ID" value="KKM72047.1"/>
    <property type="molecule type" value="Genomic_DNA"/>
</dbReference>
<organism evidence="1">
    <name type="scientific">marine sediment metagenome</name>
    <dbReference type="NCBI Taxonomy" id="412755"/>
    <lineage>
        <taxon>unclassified sequences</taxon>
        <taxon>metagenomes</taxon>
        <taxon>ecological metagenomes</taxon>
    </lineage>
</organism>
<protein>
    <submittedName>
        <fullName evidence="1">Uncharacterized protein</fullName>
    </submittedName>
</protein>
<name>A0A0F9MS45_9ZZZZ</name>
<sequence>MTDKRLLDFARRVYNELPCACGPIEEAGVCACPIAEAGVIIDDLESAQQGDKS</sequence>
<comment type="caution">
    <text evidence="1">The sequence shown here is derived from an EMBL/GenBank/DDBJ whole genome shotgun (WGS) entry which is preliminary data.</text>
</comment>
<dbReference type="AlphaFoldDB" id="A0A0F9MS45"/>
<evidence type="ECO:0000313" key="1">
    <source>
        <dbReference type="EMBL" id="KKM72047.1"/>
    </source>
</evidence>
<accession>A0A0F9MS45</accession>
<proteinExistence type="predicted"/>
<reference evidence="1" key="1">
    <citation type="journal article" date="2015" name="Nature">
        <title>Complex archaea that bridge the gap between prokaryotes and eukaryotes.</title>
        <authorList>
            <person name="Spang A."/>
            <person name="Saw J.H."/>
            <person name="Jorgensen S.L."/>
            <person name="Zaremba-Niedzwiedzka K."/>
            <person name="Martijn J."/>
            <person name="Lind A.E."/>
            <person name="van Eijk R."/>
            <person name="Schleper C."/>
            <person name="Guy L."/>
            <person name="Ettema T.J."/>
        </authorList>
    </citation>
    <scope>NUCLEOTIDE SEQUENCE</scope>
</reference>